<gene>
    <name evidence="2" type="ORF">IAD51_02595</name>
</gene>
<name>A0A9D1HTP1_9FIRM</name>
<dbReference type="EMBL" id="DVMN01000047">
    <property type="protein sequence ID" value="HIU21115.1"/>
    <property type="molecule type" value="Genomic_DNA"/>
</dbReference>
<evidence type="ECO:0000313" key="3">
    <source>
        <dbReference type="Proteomes" id="UP000824088"/>
    </source>
</evidence>
<feature type="non-terminal residue" evidence="2">
    <location>
        <position position="1"/>
    </location>
</feature>
<reference evidence="2" key="2">
    <citation type="journal article" date="2021" name="PeerJ">
        <title>Extensive microbial diversity within the chicken gut microbiome revealed by metagenomics and culture.</title>
        <authorList>
            <person name="Gilroy R."/>
            <person name="Ravi A."/>
            <person name="Getino M."/>
            <person name="Pursley I."/>
            <person name="Horton D.L."/>
            <person name="Alikhan N.F."/>
            <person name="Baker D."/>
            <person name="Gharbi K."/>
            <person name="Hall N."/>
            <person name="Watson M."/>
            <person name="Adriaenssens E.M."/>
            <person name="Foster-Nyarko E."/>
            <person name="Jarju S."/>
            <person name="Secka A."/>
            <person name="Antonio M."/>
            <person name="Oren A."/>
            <person name="Chaudhuri R.R."/>
            <person name="La Ragione R."/>
            <person name="Hildebrand F."/>
            <person name="Pallen M.J."/>
        </authorList>
    </citation>
    <scope>NUCLEOTIDE SEQUENCE</scope>
    <source>
        <strain evidence="2">1063</strain>
    </source>
</reference>
<evidence type="ECO:0000313" key="2">
    <source>
        <dbReference type="EMBL" id="HIU21115.1"/>
    </source>
</evidence>
<protein>
    <recommendedName>
        <fullName evidence="4">DUF5050 domain-containing protein</fullName>
    </recommendedName>
</protein>
<evidence type="ECO:0000256" key="1">
    <source>
        <dbReference type="SAM" id="MobiDB-lite"/>
    </source>
</evidence>
<sequence length="335" mass="37023">TVASRSSEYLFTPTRILYMTDDSTVNYFDFSKMSTDKSIDDGAGATGGVLIENASSVVWGYDADRSPSDSGTVSEYIFYTETLTGDDSYRHYNNLCAIKYDGTDKRVLATYDSWFEEGDTIANNYDKVFTYTLLDLYYESDTAVTLYYSKSIYENNAACAIGLYSVTFDLSTEFSVRNEVKLAESAPSTFFPLGADNGILATKDSNVYLVTADSVGYTSDNLVIGADRGAVVQAVIGDYVYYTDDDGTALYRVNLDKNVGDSINESTVVGSGVKSDWLELEFVGTRFVWFNTDDYSYVYVKDLTNADDEGTMIGKMTQEDADAKAEAEKEEDSAE</sequence>
<accession>A0A9D1HTP1</accession>
<dbReference type="AlphaFoldDB" id="A0A9D1HTP1"/>
<proteinExistence type="predicted"/>
<evidence type="ECO:0008006" key="4">
    <source>
        <dbReference type="Google" id="ProtNLM"/>
    </source>
</evidence>
<feature type="compositionally biased region" description="Basic and acidic residues" evidence="1">
    <location>
        <begin position="317"/>
        <end position="327"/>
    </location>
</feature>
<organism evidence="2 3">
    <name type="scientific">Candidatus Limadaptatus stercorigallinarum</name>
    <dbReference type="NCBI Taxonomy" id="2840845"/>
    <lineage>
        <taxon>Bacteria</taxon>
        <taxon>Bacillati</taxon>
        <taxon>Bacillota</taxon>
        <taxon>Clostridia</taxon>
        <taxon>Eubacteriales</taxon>
        <taxon>Candidatus Limadaptatus</taxon>
    </lineage>
</organism>
<dbReference type="Proteomes" id="UP000824088">
    <property type="component" value="Unassembled WGS sequence"/>
</dbReference>
<reference evidence="2" key="1">
    <citation type="submission" date="2020-10" db="EMBL/GenBank/DDBJ databases">
        <authorList>
            <person name="Gilroy R."/>
        </authorList>
    </citation>
    <scope>NUCLEOTIDE SEQUENCE</scope>
    <source>
        <strain evidence="2">1063</strain>
    </source>
</reference>
<feature type="region of interest" description="Disordered" evidence="1">
    <location>
        <begin position="315"/>
        <end position="335"/>
    </location>
</feature>
<comment type="caution">
    <text evidence="2">The sequence shown here is derived from an EMBL/GenBank/DDBJ whole genome shotgun (WGS) entry which is preliminary data.</text>
</comment>